<dbReference type="EMBL" id="CP003382">
    <property type="protein sequence ID" value="AFZ69149.1"/>
    <property type="molecule type" value="Genomic_DNA"/>
</dbReference>
<dbReference type="AlphaFoldDB" id="L0A6U2"/>
<reference evidence="2" key="1">
    <citation type="submission" date="2012-03" db="EMBL/GenBank/DDBJ databases">
        <title>Complete sequence of chromosome of Deinococcus peraridilitoris DSM 19664.</title>
        <authorList>
            <person name="Lucas S."/>
            <person name="Copeland A."/>
            <person name="Lapidus A."/>
            <person name="Glavina del Rio T."/>
            <person name="Dalin E."/>
            <person name="Tice H."/>
            <person name="Bruce D."/>
            <person name="Goodwin L."/>
            <person name="Pitluck S."/>
            <person name="Peters L."/>
            <person name="Mikhailova N."/>
            <person name="Lu M."/>
            <person name="Kyrpides N."/>
            <person name="Mavromatis K."/>
            <person name="Ivanova N."/>
            <person name="Brettin T."/>
            <person name="Detter J.C."/>
            <person name="Han C."/>
            <person name="Larimer F."/>
            <person name="Land M."/>
            <person name="Hauser L."/>
            <person name="Markowitz V."/>
            <person name="Cheng J.-F."/>
            <person name="Hugenholtz P."/>
            <person name="Woyke T."/>
            <person name="Wu D."/>
            <person name="Pukall R."/>
            <person name="Steenblock K."/>
            <person name="Brambilla E."/>
            <person name="Klenk H.-P."/>
            <person name="Eisen J.A."/>
        </authorList>
    </citation>
    <scope>NUCLEOTIDE SEQUENCE [LARGE SCALE GENOMIC DNA]</scope>
    <source>
        <strain evidence="2">DSM 19664 / LMG 22246 / CIP 109416 / KR-200</strain>
    </source>
</reference>
<dbReference type="HOGENOM" id="CLU_031404_1_0_0"/>
<dbReference type="PROSITE" id="PS51365">
    <property type="entry name" value="RENAL_DIPEPTIDASE_2"/>
    <property type="match status" value="1"/>
</dbReference>
<dbReference type="Proteomes" id="UP000010467">
    <property type="component" value="Chromosome"/>
</dbReference>
<dbReference type="eggNOG" id="COG2355">
    <property type="taxonomic scope" value="Bacteria"/>
</dbReference>
<evidence type="ECO:0000313" key="2">
    <source>
        <dbReference type="Proteomes" id="UP000010467"/>
    </source>
</evidence>
<dbReference type="InterPro" id="IPR008257">
    <property type="entry name" value="Pept_M19"/>
</dbReference>
<dbReference type="SUPFAM" id="SSF51556">
    <property type="entry name" value="Metallo-dependent hydrolases"/>
    <property type="match status" value="1"/>
</dbReference>
<dbReference type="PANTHER" id="PTHR10443:SF12">
    <property type="entry name" value="DIPEPTIDASE"/>
    <property type="match status" value="1"/>
</dbReference>
<dbReference type="GO" id="GO:0006508">
    <property type="term" value="P:proteolysis"/>
    <property type="evidence" value="ECO:0007669"/>
    <property type="project" value="InterPro"/>
</dbReference>
<dbReference type="PATRIC" id="fig|937777.3.peg.3733"/>
<sequence length="334" mass="36557">MLGRIMIVDAHLDLAYNAMLGRDLTLSLGALREQDPLTDRATVTFETLRRGGVGLCLGTLFAMPQDAAHPWGYEDWQGARAQAQRQLEQYLRWQDHGHVVLLTSGQEVVEHARRWSADTSPLGVVLLMEGADPLRAADDLPYWAGAGVRVIGPAWKRTRFAGGTGESGGLTERGEDLMVAMRELGVILDASHLAEEAFWQAINLQPKVIASHSNARAIVPTDRHLSADMLRAVAQLGGVTGCVLFNKFLRAGWERGDARLPLELVGEMLHHLAQEVGWDKVGLGSDLDGGFGVHELPRGLESAADLPRLAQLLPDEHREQVMGGNWLKWLGAQL</sequence>
<name>L0A6U2_DEIPD</name>
<dbReference type="KEGG" id="dpd:Deipe_3723"/>
<evidence type="ECO:0000313" key="1">
    <source>
        <dbReference type="EMBL" id="AFZ69149.1"/>
    </source>
</evidence>
<dbReference type="GO" id="GO:0070573">
    <property type="term" value="F:metallodipeptidase activity"/>
    <property type="evidence" value="ECO:0007669"/>
    <property type="project" value="InterPro"/>
</dbReference>
<keyword evidence="2" id="KW-1185">Reference proteome</keyword>
<dbReference type="Pfam" id="PF01244">
    <property type="entry name" value="Peptidase_M19"/>
    <property type="match status" value="1"/>
</dbReference>
<organism evidence="1 2">
    <name type="scientific">Deinococcus peraridilitoris (strain DSM 19664 / LMG 22246 / CIP 109416 / KR-200)</name>
    <dbReference type="NCBI Taxonomy" id="937777"/>
    <lineage>
        <taxon>Bacteria</taxon>
        <taxon>Thermotogati</taxon>
        <taxon>Deinococcota</taxon>
        <taxon>Deinococci</taxon>
        <taxon>Deinococcales</taxon>
        <taxon>Deinococcaceae</taxon>
        <taxon>Deinococcus</taxon>
    </lineage>
</organism>
<proteinExistence type="predicted"/>
<dbReference type="STRING" id="937777.Deipe_3723"/>
<protein>
    <submittedName>
        <fullName evidence="1">Zn-dependent dipeptidase, microsomal dipeptidase</fullName>
    </submittedName>
</protein>
<accession>L0A6U2</accession>
<dbReference type="PANTHER" id="PTHR10443">
    <property type="entry name" value="MICROSOMAL DIPEPTIDASE"/>
    <property type="match status" value="1"/>
</dbReference>
<dbReference type="InterPro" id="IPR032466">
    <property type="entry name" value="Metal_Hydrolase"/>
</dbReference>
<gene>
    <name evidence="1" type="ordered locus">Deipe_3723</name>
</gene>
<dbReference type="Gene3D" id="3.20.20.140">
    <property type="entry name" value="Metal-dependent hydrolases"/>
    <property type="match status" value="1"/>
</dbReference>